<evidence type="ECO:0000313" key="1">
    <source>
        <dbReference type="EMBL" id="KAF3763498.1"/>
    </source>
</evidence>
<dbReference type="RefSeq" id="XP_040774459.1">
    <property type="nucleotide sequence ID" value="XM_040917490.1"/>
</dbReference>
<protein>
    <submittedName>
        <fullName evidence="1">Uncharacterized protein</fullName>
    </submittedName>
</protein>
<dbReference type="OrthoDB" id="5101518at2759"/>
<comment type="caution">
    <text evidence="1">The sequence shown here is derived from an EMBL/GenBank/DDBJ whole genome shotgun (WGS) entry which is preliminary data.</text>
</comment>
<gene>
    <name evidence="1" type="ORF">M406DRAFT_262076</name>
</gene>
<proteinExistence type="predicted"/>
<evidence type="ECO:0000313" key="2">
    <source>
        <dbReference type="Proteomes" id="UP000803844"/>
    </source>
</evidence>
<dbReference type="EMBL" id="MU032349">
    <property type="protein sequence ID" value="KAF3763498.1"/>
    <property type="molecule type" value="Genomic_DNA"/>
</dbReference>
<dbReference type="GeneID" id="63834619"/>
<dbReference type="Proteomes" id="UP000803844">
    <property type="component" value="Unassembled WGS sequence"/>
</dbReference>
<feature type="non-terminal residue" evidence="1">
    <location>
        <position position="1"/>
    </location>
</feature>
<sequence length="76" mass="8894">YLCTYCSFSQADWMQRLPLVQAAYNSANYSRIELLSAILLYRFQLIKLIDINIQYSSYISKILEQLEDFAKACKKA</sequence>
<keyword evidence="2" id="KW-1185">Reference proteome</keyword>
<accession>A0A9P4XYT3</accession>
<dbReference type="AlphaFoldDB" id="A0A9P4XYT3"/>
<name>A0A9P4XYT3_CRYP1</name>
<organism evidence="1 2">
    <name type="scientific">Cryphonectria parasitica (strain ATCC 38755 / EP155)</name>
    <dbReference type="NCBI Taxonomy" id="660469"/>
    <lineage>
        <taxon>Eukaryota</taxon>
        <taxon>Fungi</taxon>
        <taxon>Dikarya</taxon>
        <taxon>Ascomycota</taxon>
        <taxon>Pezizomycotina</taxon>
        <taxon>Sordariomycetes</taxon>
        <taxon>Sordariomycetidae</taxon>
        <taxon>Diaporthales</taxon>
        <taxon>Cryphonectriaceae</taxon>
        <taxon>Cryphonectria-Endothia species complex</taxon>
        <taxon>Cryphonectria</taxon>
    </lineage>
</organism>
<reference evidence="1" key="1">
    <citation type="journal article" date="2020" name="Phytopathology">
        <title>Genome sequence of the chestnut blight fungus Cryphonectria parasitica EP155: A fundamental resource for an archetypical invasive plant pathogen.</title>
        <authorList>
            <person name="Crouch J.A."/>
            <person name="Dawe A."/>
            <person name="Aerts A."/>
            <person name="Barry K."/>
            <person name="Churchill A.C.L."/>
            <person name="Grimwood J."/>
            <person name="Hillman B."/>
            <person name="Milgroom M.G."/>
            <person name="Pangilinan J."/>
            <person name="Smith M."/>
            <person name="Salamov A."/>
            <person name="Schmutz J."/>
            <person name="Yadav J."/>
            <person name="Grigoriev I.V."/>
            <person name="Nuss D."/>
        </authorList>
    </citation>
    <scope>NUCLEOTIDE SEQUENCE</scope>
    <source>
        <strain evidence="1">EP155</strain>
    </source>
</reference>